<dbReference type="EMBL" id="JAJSOF020000015">
    <property type="protein sequence ID" value="KAJ4442019.1"/>
    <property type="molecule type" value="Genomic_DNA"/>
</dbReference>
<proteinExistence type="predicted"/>
<dbReference type="Gene3D" id="3.30.420.10">
    <property type="entry name" value="Ribonuclease H-like superfamily/Ribonuclease H"/>
    <property type="match status" value="1"/>
</dbReference>
<dbReference type="Pfam" id="PF03184">
    <property type="entry name" value="DDE_1"/>
    <property type="match status" value="1"/>
</dbReference>
<keyword evidence="4" id="KW-1185">Reference proteome</keyword>
<dbReference type="InterPro" id="IPR036397">
    <property type="entry name" value="RNaseH_sf"/>
</dbReference>
<dbReference type="Proteomes" id="UP001148838">
    <property type="component" value="Unassembled WGS sequence"/>
</dbReference>
<name>A0ABQ8T698_PERAM</name>
<accession>A0ABQ8T698</accession>
<evidence type="ECO:0000313" key="4">
    <source>
        <dbReference type="Proteomes" id="UP001148838"/>
    </source>
</evidence>
<evidence type="ECO:0000259" key="2">
    <source>
        <dbReference type="Pfam" id="PF03184"/>
    </source>
</evidence>
<feature type="region of interest" description="Disordered" evidence="1">
    <location>
        <begin position="349"/>
        <end position="369"/>
    </location>
</feature>
<evidence type="ECO:0000256" key="1">
    <source>
        <dbReference type="SAM" id="MobiDB-lite"/>
    </source>
</evidence>
<reference evidence="3 4" key="1">
    <citation type="journal article" date="2022" name="Allergy">
        <title>Genome assembly and annotation of Periplaneta americana reveal a comprehensive cockroach allergen profile.</title>
        <authorList>
            <person name="Wang L."/>
            <person name="Xiong Q."/>
            <person name="Saelim N."/>
            <person name="Wang L."/>
            <person name="Nong W."/>
            <person name="Wan A.T."/>
            <person name="Shi M."/>
            <person name="Liu X."/>
            <person name="Cao Q."/>
            <person name="Hui J.H.L."/>
            <person name="Sookrung N."/>
            <person name="Leung T.F."/>
            <person name="Tungtrongchitr A."/>
            <person name="Tsui S.K.W."/>
        </authorList>
    </citation>
    <scope>NUCLEOTIDE SEQUENCE [LARGE SCALE GENOMIC DNA]</scope>
    <source>
        <strain evidence="3">PWHHKU_190912</strain>
    </source>
</reference>
<feature type="domain" description="DDE-1" evidence="2">
    <location>
        <begin position="160"/>
        <end position="289"/>
    </location>
</feature>
<dbReference type="InterPro" id="IPR050863">
    <property type="entry name" value="CenT-Element_Derived"/>
</dbReference>
<evidence type="ECO:0000313" key="3">
    <source>
        <dbReference type="EMBL" id="KAJ4442019.1"/>
    </source>
</evidence>
<sequence length="405" mass="45714">MSKLNGKHSAPVGGPKVFSDEEENMFAGHAIALSEYGFPFTLLDLRYVVKAYPDRQGRRITCFKRNFPGKDWAKSFLNRHQCILSHRFAQNISRNRAAVDANVITEYFSNLKVSLQGVPASHIWNYDETNLVDDPGKKMAITKRGSKYPERICNTSKSCTSLMMCANAEGKLAPPYIVYKSEKLWSTWTEDGPQNADIIEPNQDGSIMNALKIGLSISFFPFKKKQEGKKVLIGDNLSSHLNSRVLRLCGEHNIAFIALPPNSTHLLQPLDVAYFGPMKREWRKILDNWRNSSRGSRCITIPKEQFPSLLRKLLDSLKERLKTKNKVVEPDSSSDDDISVRYQESCDSPLSIHSDNDAPPSPVKQQVTSTLNRRQISIGDYVIVRYEEELFPGIVTSVDERDAGA</sequence>
<comment type="caution">
    <text evidence="3">The sequence shown here is derived from an EMBL/GenBank/DDBJ whole genome shotgun (WGS) entry which is preliminary data.</text>
</comment>
<organism evidence="3 4">
    <name type="scientific">Periplaneta americana</name>
    <name type="common">American cockroach</name>
    <name type="synonym">Blatta americana</name>
    <dbReference type="NCBI Taxonomy" id="6978"/>
    <lineage>
        <taxon>Eukaryota</taxon>
        <taxon>Metazoa</taxon>
        <taxon>Ecdysozoa</taxon>
        <taxon>Arthropoda</taxon>
        <taxon>Hexapoda</taxon>
        <taxon>Insecta</taxon>
        <taxon>Pterygota</taxon>
        <taxon>Neoptera</taxon>
        <taxon>Polyneoptera</taxon>
        <taxon>Dictyoptera</taxon>
        <taxon>Blattodea</taxon>
        <taxon>Blattoidea</taxon>
        <taxon>Blattidae</taxon>
        <taxon>Blattinae</taxon>
        <taxon>Periplaneta</taxon>
    </lineage>
</organism>
<dbReference type="PANTHER" id="PTHR19303:SF74">
    <property type="entry name" value="POGO TRANSPOSABLE ELEMENT WITH KRAB DOMAIN"/>
    <property type="match status" value="1"/>
</dbReference>
<protein>
    <recommendedName>
        <fullName evidence="2">DDE-1 domain-containing protein</fullName>
    </recommendedName>
</protein>
<gene>
    <name evidence="3" type="ORF">ANN_11883</name>
</gene>
<dbReference type="PANTHER" id="PTHR19303">
    <property type="entry name" value="TRANSPOSON"/>
    <property type="match status" value="1"/>
</dbReference>
<dbReference type="InterPro" id="IPR004875">
    <property type="entry name" value="DDE_SF_endonuclease_dom"/>
</dbReference>